<accession>A0A2N9IYG9</accession>
<feature type="compositionally biased region" description="Basic and acidic residues" evidence="1">
    <location>
        <begin position="13"/>
        <end position="22"/>
    </location>
</feature>
<proteinExistence type="predicted"/>
<feature type="compositionally biased region" description="Polar residues" evidence="1">
    <location>
        <begin position="1"/>
        <end position="12"/>
    </location>
</feature>
<evidence type="ECO:0000256" key="1">
    <source>
        <dbReference type="SAM" id="MobiDB-lite"/>
    </source>
</evidence>
<evidence type="ECO:0000313" key="2">
    <source>
        <dbReference type="EMBL" id="SPD29344.1"/>
    </source>
</evidence>
<dbReference type="EMBL" id="OIVN01006270">
    <property type="protein sequence ID" value="SPD29344.1"/>
    <property type="molecule type" value="Genomic_DNA"/>
</dbReference>
<gene>
    <name evidence="2" type="ORF">FSB_LOCUS57226</name>
</gene>
<name>A0A2N9IYG9_FAGSY</name>
<protein>
    <submittedName>
        <fullName evidence="2">Uncharacterized protein</fullName>
    </submittedName>
</protein>
<dbReference type="AlphaFoldDB" id="A0A2N9IYG9"/>
<organism evidence="2">
    <name type="scientific">Fagus sylvatica</name>
    <name type="common">Beechnut</name>
    <dbReference type="NCBI Taxonomy" id="28930"/>
    <lineage>
        <taxon>Eukaryota</taxon>
        <taxon>Viridiplantae</taxon>
        <taxon>Streptophyta</taxon>
        <taxon>Embryophyta</taxon>
        <taxon>Tracheophyta</taxon>
        <taxon>Spermatophyta</taxon>
        <taxon>Magnoliopsida</taxon>
        <taxon>eudicotyledons</taxon>
        <taxon>Gunneridae</taxon>
        <taxon>Pentapetalae</taxon>
        <taxon>rosids</taxon>
        <taxon>fabids</taxon>
        <taxon>Fagales</taxon>
        <taxon>Fagaceae</taxon>
        <taxon>Fagus</taxon>
    </lineage>
</organism>
<reference evidence="2" key="1">
    <citation type="submission" date="2018-02" db="EMBL/GenBank/DDBJ databases">
        <authorList>
            <person name="Cohen D.B."/>
            <person name="Kent A.D."/>
        </authorList>
    </citation>
    <scope>NUCLEOTIDE SEQUENCE</scope>
</reference>
<feature type="region of interest" description="Disordered" evidence="1">
    <location>
        <begin position="1"/>
        <end position="22"/>
    </location>
</feature>
<sequence>MGNQQDPDPTTPKTRDQPLCEECKGDRADPSKYSTKIFWGSLLIRRGLIRWVFWLIRRGFSENFLGFSLDSAWVDSVGFLVACRAHSHGLEVTHGLAAGLEVTHGQGSVLGLPCLIPAGLEVTHGLGLPPGVAVPTGMSFAN</sequence>